<evidence type="ECO:0000259" key="4">
    <source>
        <dbReference type="PROSITE" id="PS50075"/>
    </source>
</evidence>
<sequence length="1172" mass="132735">MIGKETKTSDNDIAIVGISVKFPQIDTLDDFRKVLQEGVQCVSSCPEQRKGDIEDYLNYCNYDVSKRKYRQAGYFDEIDKFDYRFFNISPKEATLMDPTQRLLLETSFHALEDAGYTRKMLSKKKVGVFTGFPAEYSSKVYHNLIVDTNQKVESSLFSGNLPAILPARLSYFLDLQGPAVVIDTSCSSSLSALYFACQSMAGGDCEMAVVNGVNIFVYPIINDIVGSIGILSSDGKTKAFDERADGVGQGEGVVAIVIKYLHDAIENNDNIYAVIKSAAINQDGKSIGITAPNPTAQTEVIVQAWNKAGINPETISYIETHGTGTKLGDPTEITGINNAFRRYTNSRQMCAIGSVKTNLGHTLGAAGLAGIVKTSLQLFYGELYPICNLSQPNKRIDFLNSKVYINTEYRKWEESGIRRAGVSSFGITGTNCHVVLEEHRNFYNDTKSTESNEKLIFLVSAKDESTLIKYIKIYYDFFEKNKDIDFENACYSSCMRKEVYSYRVAILAKSRVELIEKMSILLETQKEFSGVYFSNNMPNASGINKQKNNTCDNLEDLCRKISVGETVNLEVLYNKKVYKNIPLPGYPLKKDRVWISIAQKNNVNITDLYYPIWKEAENVNGTLDYKTLVISQITEIHKLNADFKKHGFDTDLFIVNEIGNLANIEKYLETYRIKQVIYILDELTNKTYIQQIFVLFKLIRLIEKKCKERVRLIVVLQKAAKISNYEELNPYTSLIIGALKTIIWEFTKIDPHCIDVDVLDNKFWIKEVKKEINEFIICYRGRKRYIEYIKKIDKEHLRSEGVFLREGGVYVIVGGNGRIGRKLARFMAESEKIKLVILCRTDEEDSRKLWDSCDSSVDQAQYTKYSEFKEIESKAISLAFKVVDICDQTQVQTVFNEITKAYGPISGVVQAAVDDNGDTINNLSLDTLKKSIMAKVQGTMNIGNSLKKMEKIDFLVLFSSVMTLISGPGNAAYTMANSFLNSYQNYLNDLGINTYTINWPEWQDIGLDKKLMTSEDKSIFKKITVKNAVECFKTIVENRLSQVYVGEVNSDSILWKHLDSLPFQFQDDECSAQNFETGNKVQSEEIIILGRKTGDYTESEKMLAKLYEKFMGYREVDINENFFNLGGDSIFAMKIAAELQDNGIEVEGVDIMRYQTILEIGKFIDGKYKGGE</sequence>
<keyword evidence="1" id="KW-0596">Phosphopantetheine</keyword>
<dbReference type="GO" id="GO:0006633">
    <property type="term" value="P:fatty acid biosynthetic process"/>
    <property type="evidence" value="ECO:0007669"/>
    <property type="project" value="TreeGrafter"/>
</dbReference>
<dbReference type="InterPro" id="IPR020841">
    <property type="entry name" value="PKS_Beta-ketoAc_synthase_dom"/>
</dbReference>
<gene>
    <name evidence="6" type="ORF">DWZ50_08875</name>
</gene>
<dbReference type="Gene3D" id="3.40.47.10">
    <property type="match status" value="1"/>
</dbReference>
<dbReference type="SMART" id="SM00822">
    <property type="entry name" value="PKS_KR"/>
    <property type="match status" value="1"/>
</dbReference>
<dbReference type="SUPFAM" id="SSF47336">
    <property type="entry name" value="ACP-like"/>
    <property type="match status" value="1"/>
</dbReference>
<dbReference type="Gene3D" id="3.40.50.720">
    <property type="entry name" value="NAD(P)-binding Rossmann-like Domain"/>
    <property type="match status" value="1"/>
</dbReference>
<feature type="domain" description="Carrier" evidence="4">
    <location>
        <begin position="1094"/>
        <end position="1168"/>
    </location>
</feature>
<dbReference type="InterPro" id="IPR032821">
    <property type="entry name" value="PKS_assoc"/>
</dbReference>
<proteinExistence type="predicted"/>
<dbReference type="Pfam" id="PF02801">
    <property type="entry name" value="Ketoacyl-synt_C"/>
    <property type="match status" value="1"/>
</dbReference>
<evidence type="ECO:0000256" key="2">
    <source>
        <dbReference type="ARBA" id="ARBA00022553"/>
    </source>
</evidence>
<evidence type="ECO:0000256" key="1">
    <source>
        <dbReference type="ARBA" id="ARBA00022450"/>
    </source>
</evidence>
<reference evidence="6 7" key="1">
    <citation type="submission" date="2018-08" db="EMBL/GenBank/DDBJ databases">
        <title>A genome reference for cultivated species of the human gut microbiota.</title>
        <authorList>
            <person name="Zou Y."/>
            <person name="Xue W."/>
            <person name="Luo G."/>
        </authorList>
    </citation>
    <scope>NUCLEOTIDE SEQUENCE [LARGE SCALE GENOMIC DNA]</scope>
    <source>
        <strain evidence="6 7">AF33-12</strain>
    </source>
</reference>
<dbReference type="InterPro" id="IPR014030">
    <property type="entry name" value="Ketoacyl_synth_N"/>
</dbReference>
<dbReference type="Pfam" id="PF16197">
    <property type="entry name" value="KAsynt_C_assoc"/>
    <property type="match status" value="1"/>
</dbReference>
<dbReference type="InterPro" id="IPR036736">
    <property type="entry name" value="ACP-like_sf"/>
</dbReference>
<feature type="domain" description="Ketosynthase family 3 (KS3)" evidence="5">
    <location>
        <begin position="10"/>
        <end position="438"/>
    </location>
</feature>
<dbReference type="InterPro" id="IPR009081">
    <property type="entry name" value="PP-bd_ACP"/>
</dbReference>
<dbReference type="CDD" id="cd00833">
    <property type="entry name" value="PKS"/>
    <property type="match status" value="1"/>
</dbReference>
<dbReference type="GO" id="GO:0004312">
    <property type="term" value="F:fatty acid synthase activity"/>
    <property type="evidence" value="ECO:0007669"/>
    <property type="project" value="TreeGrafter"/>
</dbReference>
<dbReference type="RefSeq" id="WP_118444601.1">
    <property type="nucleotide sequence ID" value="NZ_JBCPGC010000040.1"/>
</dbReference>
<dbReference type="PANTHER" id="PTHR43775">
    <property type="entry name" value="FATTY ACID SYNTHASE"/>
    <property type="match status" value="1"/>
</dbReference>
<dbReference type="Pfam" id="PF00109">
    <property type="entry name" value="ketoacyl-synt"/>
    <property type="match status" value="1"/>
</dbReference>
<dbReference type="Gene3D" id="1.10.1200.10">
    <property type="entry name" value="ACP-like"/>
    <property type="match status" value="1"/>
</dbReference>
<dbReference type="PROSITE" id="PS50075">
    <property type="entry name" value="CARRIER"/>
    <property type="match status" value="1"/>
</dbReference>
<dbReference type="GO" id="GO:0005737">
    <property type="term" value="C:cytoplasm"/>
    <property type="evidence" value="ECO:0007669"/>
    <property type="project" value="TreeGrafter"/>
</dbReference>
<dbReference type="InterPro" id="IPR050091">
    <property type="entry name" value="PKS_NRPS_Biosynth_Enz"/>
</dbReference>
<dbReference type="Gene3D" id="1.10.1240.100">
    <property type="match status" value="1"/>
</dbReference>
<dbReference type="InterPro" id="IPR057326">
    <property type="entry name" value="KR_dom"/>
</dbReference>
<dbReference type="GO" id="GO:0005886">
    <property type="term" value="C:plasma membrane"/>
    <property type="evidence" value="ECO:0007669"/>
    <property type="project" value="TreeGrafter"/>
</dbReference>
<keyword evidence="2" id="KW-0597">Phosphoprotein</keyword>
<dbReference type="Pfam" id="PF00550">
    <property type="entry name" value="PP-binding"/>
    <property type="match status" value="1"/>
</dbReference>
<dbReference type="InterPro" id="IPR016039">
    <property type="entry name" value="Thiolase-like"/>
</dbReference>
<dbReference type="Proteomes" id="UP000285610">
    <property type="component" value="Unassembled WGS sequence"/>
</dbReference>
<dbReference type="PANTHER" id="PTHR43775:SF37">
    <property type="entry name" value="SI:DKEY-61P9.11"/>
    <property type="match status" value="1"/>
</dbReference>
<dbReference type="EMBL" id="QRQE01000019">
    <property type="protein sequence ID" value="RHM76096.1"/>
    <property type="molecule type" value="Genomic_DNA"/>
</dbReference>
<name>A0A415S9W4_MEDGN</name>
<protein>
    <submittedName>
        <fullName evidence="6">KR domain-containing protein</fullName>
    </submittedName>
</protein>
<evidence type="ECO:0000313" key="7">
    <source>
        <dbReference type="Proteomes" id="UP000285610"/>
    </source>
</evidence>
<dbReference type="AlphaFoldDB" id="A0A415S9W4"/>
<organism evidence="6 7">
    <name type="scientific">Mediterraneibacter gnavus</name>
    <name type="common">Ruminococcus gnavus</name>
    <dbReference type="NCBI Taxonomy" id="33038"/>
    <lineage>
        <taxon>Bacteria</taxon>
        <taxon>Bacillati</taxon>
        <taxon>Bacillota</taxon>
        <taxon>Clostridia</taxon>
        <taxon>Lachnospirales</taxon>
        <taxon>Lachnospiraceae</taxon>
        <taxon>Mediterraneibacter</taxon>
    </lineage>
</organism>
<dbReference type="InterPro" id="IPR014031">
    <property type="entry name" value="Ketoacyl_synth_C"/>
</dbReference>
<dbReference type="Pfam" id="PF08659">
    <property type="entry name" value="KR"/>
    <property type="match status" value="1"/>
</dbReference>
<keyword evidence="3" id="KW-0808">Transferase</keyword>
<dbReference type="SMART" id="SM00825">
    <property type="entry name" value="PKS_KS"/>
    <property type="match status" value="1"/>
</dbReference>
<evidence type="ECO:0000313" key="6">
    <source>
        <dbReference type="EMBL" id="RHM76096.1"/>
    </source>
</evidence>
<dbReference type="SUPFAM" id="SSF51735">
    <property type="entry name" value="NAD(P)-binding Rossmann-fold domains"/>
    <property type="match status" value="1"/>
</dbReference>
<dbReference type="InterPro" id="IPR036291">
    <property type="entry name" value="NAD(P)-bd_dom_sf"/>
</dbReference>
<dbReference type="GO" id="GO:0071770">
    <property type="term" value="P:DIM/DIP cell wall layer assembly"/>
    <property type="evidence" value="ECO:0007669"/>
    <property type="project" value="TreeGrafter"/>
</dbReference>
<dbReference type="InterPro" id="IPR013968">
    <property type="entry name" value="PKS_KR"/>
</dbReference>
<evidence type="ECO:0000256" key="3">
    <source>
        <dbReference type="ARBA" id="ARBA00022679"/>
    </source>
</evidence>
<evidence type="ECO:0000259" key="5">
    <source>
        <dbReference type="PROSITE" id="PS52004"/>
    </source>
</evidence>
<dbReference type="SUPFAM" id="SSF53901">
    <property type="entry name" value="Thiolase-like"/>
    <property type="match status" value="1"/>
</dbReference>
<accession>A0A415S9W4</accession>
<comment type="caution">
    <text evidence="6">The sequence shown here is derived from an EMBL/GenBank/DDBJ whole genome shotgun (WGS) entry which is preliminary data.</text>
</comment>
<dbReference type="PROSITE" id="PS52004">
    <property type="entry name" value="KS3_2"/>
    <property type="match status" value="1"/>
</dbReference>